<accession>A0ABS9EJR5</accession>
<keyword evidence="7 16" id="KW-0378">Hydrolase</keyword>
<dbReference type="Gene3D" id="3.90.1310.10">
    <property type="entry name" value="Penicillin-binding protein 2a (Domain 2)"/>
    <property type="match status" value="1"/>
</dbReference>
<reference evidence="16 17" key="1">
    <citation type="submission" date="2022-01" db="EMBL/GenBank/DDBJ databases">
        <title>Dethiosulfovibrio faecalis sp. nov., a novel proteolytic, non-sulfur-reducing bacterium isolated from a marine aquaculture solid waste bioreactor.</title>
        <authorList>
            <person name="Grabowski S."/>
            <person name="Apolinario E."/>
            <person name="Schneider N."/>
            <person name="Marshall C.W."/>
            <person name="Sowers K.R."/>
        </authorList>
    </citation>
    <scope>NUCLEOTIDE SEQUENCE [LARGE SCALE GENOMIC DNA]</scope>
    <source>
        <strain evidence="16 17">DSM 12537</strain>
    </source>
</reference>
<dbReference type="InterPro" id="IPR001460">
    <property type="entry name" value="PCN-bd_Tpept"/>
</dbReference>
<dbReference type="Pfam" id="PF03717">
    <property type="entry name" value="PBP_dimer"/>
    <property type="match status" value="1"/>
</dbReference>
<keyword evidence="10 13" id="KW-1133">Transmembrane helix</keyword>
<comment type="caution">
    <text evidence="16">The sequence shown here is derived from an EMBL/GenBank/DDBJ whole genome shotgun (WGS) entry which is preliminary data.</text>
</comment>
<gene>
    <name evidence="16" type="primary">mrdA</name>
    <name evidence="16" type="ORF">L2W38_01270</name>
</gene>
<dbReference type="EC" id="3.4.16.4" evidence="16"/>
<dbReference type="SUPFAM" id="SSF56519">
    <property type="entry name" value="Penicillin binding protein dimerisation domain"/>
    <property type="match status" value="1"/>
</dbReference>
<organism evidence="16 17">
    <name type="scientific">Dethiosulfovibrio marinus</name>
    <dbReference type="NCBI Taxonomy" id="133532"/>
    <lineage>
        <taxon>Bacteria</taxon>
        <taxon>Thermotogati</taxon>
        <taxon>Synergistota</taxon>
        <taxon>Synergistia</taxon>
        <taxon>Synergistales</taxon>
        <taxon>Dethiosulfovibrionaceae</taxon>
        <taxon>Dethiosulfovibrio</taxon>
    </lineage>
</organism>
<evidence type="ECO:0000313" key="17">
    <source>
        <dbReference type="Proteomes" id="UP001200430"/>
    </source>
</evidence>
<evidence type="ECO:0000256" key="13">
    <source>
        <dbReference type="SAM" id="Phobius"/>
    </source>
</evidence>
<evidence type="ECO:0000256" key="8">
    <source>
        <dbReference type="ARBA" id="ARBA00022960"/>
    </source>
</evidence>
<dbReference type="NCBIfam" id="TIGR03423">
    <property type="entry name" value="pbp2_mrdA"/>
    <property type="match status" value="1"/>
</dbReference>
<evidence type="ECO:0000256" key="10">
    <source>
        <dbReference type="ARBA" id="ARBA00022989"/>
    </source>
</evidence>
<protein>
    <submittedName>
        <fullName evidence="16">Penicillin-binding protein 2</fullName>
        <ecNumber evidence="16">3.4.16.4</ecNumber>
    </submittedName>
</protein>
<evidence type="ECO:0000256" key="7">
    <source>
        <dbReference type="ARBA" id="ARBA00022801"/>
    </source>
</evidence>
<keyword evidence="5" id="KW-0645">Protease</keyword>
<dbReference type="GO" id="GO:0009002">
    <property type="term" value="F:serine-type D-Ala-D-Ala carboxypeptidase activity"/>
    <property type="evidence" value="ECO:0007669"/>
    <property type="project" value="UniProtKB-EC"/>
</dbReference>
<comment type="subcellular location">
    <subcellularLocation>
        <location evidence="2">Cell membrane</location>
    </subcellularLocation>
    <subcellularLocation>
        <location evidence="1">Membrane</location>
        <topology evidence="1">Single-pass membrane protein</topology>
    </subcellularLocation>
</comment>
<dbReference type="InterPro" id="IPR005311">
    <property type="entry name" value="PBP_dimer"/>
</dbReference>
<keyword evidence="17" id="KW-1185">Reference proteome</keyword>
<evidence type="ECO:0000256" key="9">
    <source>
        <dbReference type="ARBA" id="ARBA00022984"/>
    </source>
</evidence>
<evidence type="ECO:0000256" key="6">
    <source>
        <dbReference type="ARBA" id="ARBA00022692"/>
    </source>
</evidence>
<dbReference type="InterPro" id="IPR050515">
    <property type="entry name" value="Beta-lactam/transpept"/>
</dbReference>
<keyword evidence="9" id="KW-0573">Peptidoglycan synthesis</keyword>
<name>A0ABS9EJR5_9BACT</name>
<keyword evidence="8" id="KW-0133">Cell shape</keyword>
<dbReference type="Pfam" id="PF00905">
    <property type="entry name" value="Transpeptidase"/>
    <property type="match status" value="1"/>
</dbReference>
<keyword evidence="12" id="KW-0961">Cell wall biogenesis/degradation</keyword>
<keyword evidence="6 13" id="KW-0812">Transmembrane</keyword>
<keyword evidence="16" id="KW-0121">Carboxypeptidase</keyword>
<evidence type="ECO:0000313" key="16">
    <source>
        <dbReference type="EMBL" id="MCF4141447.1"/>
    </source>
</evidence>
<evidence type="ECO:0000256" key="1">
    <source>
        <dbReference type="ARBA" id="ARBA00004167"/>
    </source>
</evidence>
<evidence type="ECO:0000256" key="4">
    <source>
        <dbReference type="ARBA" id="ARBA00022519"/>
    </source>
</evidence>
<keyword evidence="4" id="KW-0997">Cell inner membrane</keyword>
<keyword evidence="11 13" id="KW-0472">Membrane</keyword>
<dbReference type="PANTHER" id="PTHR30627">
    <property type="entry name" value="PEPTIDOGLYCAN D,D-TRANSPEPTIDASE"/>
    <property type="match status" value="1"/>
</dbReference>
<dbReference type="InterPro" id="IPR012338">
    <property type="entry name" value="Beta-lactam/transpept-like"/>
</dbReference>
<dbReference type="InterPro" id="IPR017790">
    <property type="entry name" value="Penicillin-binding_protein_2"/>
</dbReference>
<feature type="domain" description="Penicillin-binding protein transpeptidase" evidence="14">
    <location>
        <begin position="265"/>
        <end position="571"/>
    </location>
</feature>
<dbReference type="PANTHER" id="PTHR30627:SF2">
    <property type="entry name" value="PEPTIDOGLYCAN D,D-TRANSPEPTIDASE MRDA"/>
    <property type="match status" value="1"/>
</dbReference>
<sequence>MFDDKVLLNSRLRLIRIALMLSMLILFSGLLYYQVFRSDKYVKLATSNKLRVVRLPARRGRILDANGVLLANNVLTFDIVGYPLDLRKEGILSGFADLLARHGIPLSEKTLEKRIKKQYVVPYRSVVLLRNLTLPQVTDLVGDPEFPPQLFHLPVWRRTYPVGSLVCHVLGYVGEISERELKELGQDGETSRFVGGDVIGKGGVEHFYEDRLQGYPGHKVLEVDARGRFVRVLSGRKPVPGEDLSLTLDLGAQKFAADLLGERRGAVIAMDLKTGGVKVLYSSPTFDLNPLAWGVSSKEWKDLVSDPHRPMMNRAISGTYSPGSVYKPVVAYAALADGVVTEKTTFFCSGKFELGNQVFRCHRRWGHGNEDLVGALRDSCDVYFYEVGQRVGIDSLVRWGKVFGIGLKTGIDLPGESEGNIAGREWKERRFGDRWYKGDTVNYSIGQGFLLMTPIQILRQFGALATGKLLRPHLFSDAASAPVDLALSPKFLKVVQNGMAAVVKPKGTGWRAGIYGVSVAGKTGTVQNSGEDHAVFGGYAPAENPRYAAVAFVEEGLHGSTAAAPIVGQLLAYLVKNDKGGPGGASGKGE</sequence>
<dbReference type="Gene3D" id="3.30.1390.30">
    <property type="entry name" value="Penicillin-binding protein 2a, domain 3"/>
    <property type="match status" value="1"/>
</dbReference>
<dbReference type="InterPro" id="IPR036138">
    <property type="entry name" value="PBP_dimer_sf"/>
</dbReference>
<dbReference type="SUPFAM" id="SSF56601">
    <property type="entry name" value="beta-lactamase/transpeptidase-like"/>
    <property type="match status" value="1"/>
</dbReference>
<evidence type="ECO:0000259" key="14">
    <source>
        <dbReference type="Pfam" id="PF00905"/>
    </source>
</evidence>
<dbReference type="Gene3D" id="3.40.710.10">
    <property type="entry name" value="DD-peptidase/beta-lactamase superfamily"/>
    <property type="match status" value="1"/>
</dbReference>
<evidence type="ECO:0000256" key="2">
    <source>
        <dbReference type="ARBA" id="ARBA00004236"/>
    </source>
</evidence>
<keyword evidence="3" id="KW-1003">Cell membrane</keyword>
<feature type="domain" description="Penicillin-binding protein dimerisation" evidence="15">
    <location>
        <begin position="55"/>
        <end position="233"/>
    </location>
</feature>
<dbReference type="EMBL" id="JAKGUD010000001">
    <property type="protein sequence ID" value="MCF4141447.1"/>
    <property type="molecule type" value="Genomic_DNA"/>
</dbReference>
<feature type="transmembrane region" description="Helical" evidence="13">
    <location>
        <begin position="12"/>
        <end position="33"/>
    </location>
</feature>
<dbReference type="RefSeq" id="WP_236097880.1">
    <property type="nucleotide sequence ID" value="NZ_JAKGUD010000001.1"/>
</dbReference>
<proteinExistence type="predicted"/>
<evidence type="ECO:0000259" key="15">
    <source>
        <dbReference type="Pfam" id="PF03717"/>
    </source>
</evidence>
<evidence type="ECO:0000256" key="5">
    <source>
        <dbReference type="ARBA" id="ARBA00022670"/>
    </source>
</evidence>
<evidence type="ECO:0000256" key="3">
    <source>
        <dbReference type="ARBA" id="ARBA00022475"/>
    </source>
</evidence>
<evidence type="ECO:0000256" key="11">
    <source>
        <dbReference type="ARBA" id="ARBA00023136"/>
    </source>
</evidence>
<evidence type="ECO:0000256" key="12">
    <source>
        <dbReference type="ARBA" id="ARBA00023316"/>
    </source>
</evidence>
<dbReference type="Proteomes" id="UP001200430">
    <property type="component" value="Unassembled WGS sequence"/>
</dbReference>